<evidence type="ECO:0000313" key="3">
    <source>
        <dbReference type="EMBL" id="MBP0458675.1"/>
    </source>
</evidence>
<dbReference type="InterPro" id="IPR036689">
    <property type="entry name" value="ESAT-6-like_sf"/>
</dbReference>
<protein>
    <recommendedName>
        <fullName evidence="2">Putative T7SS secretion signal domain-containing protein</fullName>
    </recommendedName>
</protein>
<dbReference type="AlphaFoldDB" id="A0A940MES0"/>
<comment type="caution">
    <text evidence="3">The sequence shown here is derived from an EMBL/GenBank/DDBJ whole genome shotgun (WGS) entry which is preliminary data.</text>
</comment>
<dbReference type="RefSeq" id="WP_209340424.1">
    <property type="nucleotide sequence ID" value="NZ_JAGIQL010000048.1"/>
</dbReference>
<keyword evidence="1" id="KW-0175">Coiled coil</keyword>
<gene>
    <name evidence="3" type="ORF">JFN87_14345</name>
</gene>
<evidence type="ECO:0000256" key="1">
    <source>
        <dbReference type="SAM" id="Coils"/>
    </source>
</evidence>
<proteinExistence type="predicted"/>
<dbReference type="SUPFAM" id="SSF140453">
    <property type="entry name" value="EsxAB dimer-like"/>
    <property type="match status" value="1"/>
</dbReference>
<dbReference type="Proteomes" id="UP000670475">
    <property type="component" value="Unassembled WGS sequence"/>
</dbReference>
<dbReference type="InterPro" id="IPR049082">
    <property type="entry name" value="T7SS_signal"/>
</dbReference>
<reference evidence="3" key="1">
    <citation type="submission" date="2021-03" db="EMBL/GenBank/DDBJ databases">
        <title>Whole genome sequence of Streptomyces bomunensis MMS17-BM035.</title>
        <authorList>
            <person name="Lee J.H."/>
        </authorList>
    </citation>
    <scope>NUCLEOTIDE SEQUENCE</scope>
    <source>
        <strain evidence="3">MMS17-BM035</strain>
    </source>
</reference>
<feature type="coiled-coil region" evidence="1">
    <location>
        <begin position="166"/>
        <end position="204"/>
    </location>
</feature>
<evidence type="ECO:0000313" key="4">
    <source>
        <dbReference type="Proteomes" id="UP000670475"/>
    </source>
</evidence>
<sequence>MSADEYPTLGFDPAPGKPASVNDLATKLSTAVGGLEKASSTLTGIAKGGEEKSVWEGEAATAFSKRVGELPHYLKDSHDALKSAATQLTTWHTKLVGYQATARKYEAEAKTAKSHEATAQKSHDHKASAYNEAGADPAFGLVGRAYGTQAEAHAAQAKIDAASARVKRAGHALDTATKQLNAARDELEAIVQKAKDLLDHHQAEARSIAAKLRKADAKAPNPSFWEGVGDGFKKLGHGIKDWCTKHADLLKTVGDWMSTASGILGVAALATMWCPPLAGGLALAGGIAAGGALAAHGAAKLGGADVGWTKLAFDGVGVVPAGGFGKDLVAGVKVSVKAAKAGDAANKLALKGVNTISKLKSAGFELTKDTENEAKLAAGNKYEFTRDNLGIKGKLSLAWHHNVVKFSEGTLLADGVSKIFTAEQMPKLPGIVSAMRPDGTLDPMSWWSRGVQISKGLGLPGKLQEDFSSGAPAASSLG</sequence>
<name>A0A940MES0_9ACTN</name>
<organism evidence="3 4">
    <name type="scientific">Streptomyces montanisoli</name>
    <dbReference type="NCBI Taxonomy" id="2798581"/>
    <lineage>
        <taxon>Bacteria</taxon>
        <taxon>Bacillati</taxon>
        <taxon>Actinomycetota</taxon>
        <taxon>Actinomycetes</taxon>
        <taxon>Kitasatosporales</taxon>
        <taxon>Streptomycetaceae</taxon>
        <taxon>Streptomyces</taxon>
    </lineage>
</organism>
<evidence type="ECO:0000259" key="2">
    <source>
        <dbReference type="Pfam" id="PF21725"/>
    </source>
</evidence>
<accession>A0A940MES0</accession>
<dbReference type="Pfam" id="PF21725">
    <property type="entry name" value="T7SS_signal"/>
    <property type="match status" value="1"/>
</dbReference>
<keyword evidence="4" id="KW-1185">Reference proteome</keyword>
<feature type="domain" description="Putative T7SS secretion signal" evidence="2">
    <location>
        <begin position="16"/>
        <end position="195"/>
    </location>
</feature>
<dbReference type="EMBL" id="JAGIQL010000048">
    <property type="protein sequence ID" value="MBP0458675.1"/>
    <property type="molecule type" value="Genomic_DNA"/>
</dbReference>
<dbReference type="Gene3D" id="1.10.287.1060">
    <property type="entry name" value="ESAT-6-like"/>
    <property type="match status" value="1"/>
</dbReference>